<dbReference type="RefSeq" id="WP_016421109.1">
    <property type="nucleotide sequence ID" value="NZ_FNND01000008.1"/>
</dbReference>
<dbReference type="EMBL" id="FNND01000008">
    <property type="protein sequence ID" value="SDX08880.1"/>
    <property type="molecule type" value="Genomic_DNA"/>
</dbReference>
<comment type="caution">
    <text evidence="2">The sequence shown here is derived from an EMBL/GenBank/DDBJ whole genome shotgun (WGS) entry which is preliminary data.</text>
</comment>
<evidence type="ECO:0000313" key="2">
    <source>
        <dbReference type="EMBL" id="SDX08880.1"/>
    </source>
</evidence>
<dbReference type="GeneID" id="85016046"/>
<keyword evidence="3" id="KW-1185">Reference proteome</keyword>
<keyword evidence="1" id="KW-0812">Transmembrane</keyword>
<accession>A0A1H2YUM3</accession>
<gene>
    <name evidence="2" type="ORF">SAMN05444420_10827</name>
</gene>
<evidence type="ECO:0008006" key="4">
    <source>
        <dbReference type="Google" id="ProtNLM"/>
    </source>
</evidence>
<reference evidence="2 3" key="1">
    <citation type="submission" date="2016-10" db="EMBL/GenBank/DDBJ databases">
        <authorList>
            <person name="Varghese N."/>
            <person name="Submissions S."/>
        </authorList>
    </citation>
    <scope>NUCLEOTIDE SEQUENCE [LARGE SCALE GENOMIC DNA]</scope>
    <source>
        <strain evidence="2 3">DSM 11449</strain>
    </source>
</reference>
<sequence>MLYNFLQTNKNSHFFLLYGLGVLQMILYRYLLLELPITAFSIAETLLMCLLLLVNTSTISFIIRKNQLSEGNLLVLFFWLALSMLFPELYKDSMVMLANTCILLVILQIMQSHSIADGRQAFFDISVLIFLASLFFLPSFLALLLLWIQILTSGGKKFRNFLIPLVVFAMLFVILLAVALLLGWQNELFLRFYYLPTFDFFSFLQYKYVPLLGILLFNLFFTSWLLKKTYKRYYATFFISLVLVGIVGVVLHENKNAVGWLYFTFPTALSAMMLIEGIKRPWLRESLLWFFVLLQVAALMIGRPYLL</sequence>
<keyword evidence="1" id="KW-1133">Transmembrane helix</keyword>
<proteinExistence type="predicted"/>
<name>A0A1H2YUM3_9FLAO</name>
<feature type="transmembrane region" description="Helical" evidence="1">
    <location>
        <begin position="287"/>
        <end position="306"/>
    </location>
</feature>
<feature type="transmembrane region" description="Helical" evidence="1">
    <location>
        <begin position="160"/>
        <end position="184"/>
    </location>
</feature>
<evidence type="ECO:0000256" key="1">
    <source>
        <dbReference type="SAM" id="Phobius"/>
    </source>
</evidence>
<feature type="transmembrane region" description="Helical" evidence="1">
    <location>
        <begin position="45"/>
        <end position="63"/>
    </location>
</feature>
<protein>
    <recommendedName>
        <fullName evidence="4">EpsG family protein</fullName>
    </recommendedName>
</protein>
<keyword evidence="1" id="KW-0472">Membrane</keyword>
<evidence type="ECO:0000313" key="3">
    <source>
        <dbReference type="Proteomes" id="UP000182771"/>
    </source>
</evidence>
<feature type="transmembrane region" description="Helical" evidence="1">
    <location>
        <begin position="204"/>
        <end position="226"/>
    </location>
</feature>
<feature type="transmembrane region" description="Helical" evidence="1">
    <location>
        <begin position="69"/>
        <end position="86"/>
    </location>
</feature>
<feature type="transmembrane region" description="Helical" evidence="1">
    <location>
        <begin position="257"/>
        <end position="275"/>
    </location>
</feature>
<dbReference type="Pfam" id="PF19992">
    <property type="entry name" value="DUF6427"/>
    <property type="match status" value="1"/>
</dbReference>
<dbReference type="Proteomes" id="UP000182771">
    <property type="component" value="Unassembled WGS sequence"/>
</dbReference>
<dbReference type="AlphaFoldDB" id="A0A1H2YUM3"/>
<dbReference type="InterPro" id="IPR045625">
    <property type="entry name" value="DUF6427"/>
</dbReference>
<feature type="transmembrane region" description="Helical" evidence="1">
    <location>
        <begin position="12"/>
        <end position="33"/>
    </location>
</feature>
<feature type="transmembrane region" description="Helical" evidence="1">
    <location>
        <begin position="122"/>
        <end position="148"/>
    </location>
</feature>
<organism evidence="2 3">
    <name type="scientific">Capnocytophaga granulosa</name>
    <dbReference type="NCBI Taxonomy" id="45242"/>
    <lineage>
        <taxon>Bacteria</taxon>
        <taxon>Pseudomonadati</taxon>
        <taxon>Bacteroidota</taxon>
        <taxon>Flavobacteriia</taxon>
        <taxon>Flavobacteriales</taxon>
        <taxon>Flavobacteriaceae</taxon>
        <taxon>Capnocytophaga</taxon>
    </lineage>
</organism>
<feature type="transmembrane region" description="Helical" evidence="1">
    <location>
        <begin position="233"/>
        <end position="251"/>
    </location>
</feature>
<dbReference type="OrthoDB" id="1439867at2"/>